<name>A0A2C9CRD7_9RHOB</name>
<evidence type="ECO:0000313" key="3">
    <source>
        <dbReference type="EMBL" id="SOH93914.1"/>
    </source>
</evidence>
<dbReference type="SUPFAM" id="SSF52833">
    <property type="entry name" value="Thioredoxin-like"/>
    <property type="match status" value="1"/>
</dbReference>
<dbReference type="Gene3D" id="3.40.30.10">
    <property type="entry name" value="Glutaredoxin"/>
    <property type="match status" value="1"/>
</dbReference>
<proteinExistence type="predicted"/>
<dbReference type="EMBL" id="OCTN01000002">
    <property type="protein sequence ID" value="SOH93914.1"/>
    <property type="molecule type" value="Genomic_DNA"/>
</dbReference>
<feature type="domain" description="GST C-terminal" evidence="2">
    <location>
        <begin position="62"/>
        <end position="207"/>
    </location>
</feature>
<dbReference type="OrthoDB" id="9813092at2"/>
<feature type="domain" description="GST N-terminal" evidence="1">
    <location>
        <begin position="3"/>
        <end position="81"/>
    </location>
</feature>
<protein>
    <submittedName>
        <fullName evidence="3">Glutathione S-transferase</fullName>
    </submittedName>
</protein>
<reference evidence="4" key="1">
    <citation type="submission" date="2017-09" db="EMBL/GenBank/DDBJ databases">
        <authorList>
            <person name="Varghese N."/>
            <person name="Submissions S."/>
        </authorList>
    </citation>
    <scope>NUCLEOTIDE SEQUENCE [LARGE SCALE GENOMIC DNA]</scope>
    <source>
        <strain evidence="4">C7</strain>
    </source>
</reference>
<keyword evidence="3" id="KW-0808">Transferase</keyword>
<evidence type="ECO:0000259" key="2">
    <source>
        <dbReference type="PROSITE" id="PS50405"/>
    </source>
</evidence>
<dbReference type="PANTHER" id="PTHR43968">
    <property type="match status" value="1"/>
</dbReference>
<dbReference type="InterPro" id="IPR004045">
    <property type="entry name" value="Glutathione_S-Trfase_N"/>
</dbReference>
<dbReference type="CDD" id="cd03196">
    <property type="entry name" value="GST_C_5"/>
    <property type="match status" value="1"/>
</dbReference>
<organism evidence="3 4">
    <name type="scientific">Pontivivens marinum</name>
    <dbReference type="NCBI Taxonomy" id="1690039"/>
    <lineage>
        <taxon>Bacteria</taxon>
        <taxon>Pseudomonadati</taxon>
        <taxon>Pseudomonadota</taxon>
        <taxon>Alphaproteobacteria</taxon>
        <taxon>Rhodobacterales</taxon>
        <taxon>Paracoccaceae</taxon>
        <taxon>Pontivivens</taxon>
    </lineage>
</organism>
<dbReference type="InterPro" id="IPR050983">
    <property type="entry name" value="GST_Omega/HSP26"/>
</dbReference>
<dbReference type="GO" id="GO:0005737">
    <property type="term" value="C:cytoplasm"/>
    <property type="evidence" value="ECO:0007669"/>
    <property type="project" value="TreeGrafter"/>
</dbReference>
<dbReference type="PANTHER" id="PTHR43968:SF6">
    <property type="entry name" value="GLUTATHIONE S-TRANSFERASE OMEGA"/>
    <property type="match status" value="1"/>
</dbReference>
<dbReference type="AlphaFoldDB" id="A0A2C9CRD7"/>
<evidence type="ECO:0000313" key="4">
    <source>
        <dbReference type="Proteomes" id="UP000220034"/>
    </source>
</evidence>
<gene>
    <name evidence="3" type="ORF">SAMN06273572_102593</name>
</gene>
<dbReference type="Pfam" id="PF13410">
    <property type="entry name" value="GST_C_2"/>
    <property type="match status" value="1"/>
</dbReference>
<sequence length="215" mass="24301">MAQHPILWTFRRCPYAMRARLAIMSAGITVELREILLRDKPAPFLATSATGTVPALRMADGVLDESLEIMIWALKQSDPHGLLNMPDAGWTLIETSDGPFKTALDHTKYAVRFPDLDANFERSKAAAFLMDLDQRLHGGTHLFGDRMTIADLAILPFVRQFANTDRDWFNAQPWPDLLNWLNRFTQGPAFAQIMHKFTPWSQGDAPIWFGCTDIA</sequence>
<accession>A0A2C9CRD7</accession>
<dbReference type="PROSITE" id="PS50404">
    <property type="entry name" value="GST_NTER"/>
    <property type="match status" value="1"/>
</dbReference>
<dbReference type="InterPro" id="IPR036249">
    <property type="entry name" value="Thioredoxin-like_sf"/>
</dbReference>
<dbReference type="InterPro" id="IPR036282">
    <property type="entry name" value="Glutathione-S-Trfase_C_sf"/>
</dbReference>
<dbReference type="GO" id="GO:0016740">
    <property type="term" value="F:transferase activity"/>
    <property type="evidence" value="ECO:0007669"/>
    <property type="project" value="UniProtKB-KW"/>
</dbReference>
<dbReference type="InterPro" id="IPR010987">
    <property type="entry name" value="Glutathione-S-Trfase_C-like"/>
</dbReference>
<keyword evidence="4" id="KW-1185">Reference proteome</keyword>
<dbReference type="RefSeq" id="WP_097929456.1">
    <property type="nucleotide sequence ID" value="NZ_OCTN01000002.1"/>
</dbReference>
<dbReference type="Pfam" id="PF13417">
    <property type="entry name" value="GST_N_3"/>
    <property type="match status" value="1"/>
</dbReference>
<dbReference type="SUPFAM" id="SSF47616">
    <property type="entry name" value="GST C-terminal domain-like"/>
    <property type="match status" value="1"/>
</dbReference>
<dbReference type="PROSITE" id="PS50405">
    <property type="entry name" value="GST_CTER"/>
    <property type="match status" value="1"/>
</dbReference>
<dbReference type="Proteomes" id="UP000220034">
    <property type="component" value="Unassembled WGS sequence"/>
</dbReference>
<evidence type="ECO:0000259" key="1">
    <source>
        <dbReference type="PROSITE" id="PS50404"/>
    </source>
</evidence>
<dbReference type="Gene3D" id="1.20.1050.10">
    <property type="match status" value="1"/>
</dbReference>